<sequence length="365" mass="38707">MIFRDASFSMMGGQEKTIGDLFPDVLRLHSNVRKYGMFPSSRIFSAGRSFWLASLLCCATLGHAQGWPSKPIQIIVPSTPGGAIDSYARVSAEHLAQQVKQPVVVENRPGGGGGLIATEAAARAAADGYSLFVGTAAILTINPSAYKKLPYSPGDFTYLCKGVEFPLVLVAHPSTNARTIDDLARWLQANPKNASYASYQPGTPSHFLGYQLGEKLGIPLTHIPYRGSAPQVTDLLGGNVFFGFTQLPTALPHIKSGRLIALATTGTVRPDSLKDVATLAEQGLGDLTTTAWFGLLAPKGIPASIAQRLIKAHLDALGDTNVKAKMAAQGLSVSGVCGQEFQDAVKQEAARWARVVKATGFSANE</sequence>
<evidence type="ECO:0000313" key="3">
    <source>
        <dbReference type="Proteomes" id="UP001293718"/>
    </source>
</evidence>
<keyword evidence="3" id="KW-1185">Reference proteome</keyword>
<evidence type="ECO:0000313" key="2">
    <source>
        <dbReference type="EMBL" id="MDZ5459897.1"/>
    </source>
</evidence>
<accession>A0ABU5ILX4</accession>
<dbReference type="Gene3D" id="3.40.190.10">
    <property type="entry name" value="Periplasmic binding protein-like II"/>
    <property type="match status" value="1"/>
</dbReference>
<dbReference type="PANTHER" id="PTHR42928">
    <property type="entry name" value="TRICARBOXYLATE-BINDING PROTEIN"/>
    <property type="match status" value="1"/>
</dbReference>
<proteinExistence type="inferred from homology"/>
<evidence type="ECO:0000256" key="1">
    <source>
        <dbReference type="ARBA" id="ARBA00006987"/>
    </source>
</evidence>
<dbReference type="CDD" id="cd07012">
    <property type="entry name" value="PBP2_Bug_TTT"/>
    <property type="match status" value="1"/>
</dbReference>
<organism evidence="2 3">
    <name type="scientific">Azohydromonas lata</name>
    <dbReference type="NCBI Taxonomy" id="45677"/>
    <lineage>
        <taxon>Bacteria</taxon>
        <taxon>Pseudomonadati</taxon>
        <taxon>Pseudomonadota</taxon>
        <taxon>Betaproteobacteria</taxon>
        <taxon>Burkholderiales</taxon>
        <taxon>Sphaerotilaceae</taxon>
        <taxon>Azohydromonas</taxon>
    </lineage>
</organism>
<comment type="caution">
    <text evidence="2">The sequence shown here is derived from an EMBL/GenBank/DDBJ whole genome shotgun (WGS) entry which is preliminary data.</text>
</comment>
<dbReference type="RefSeq" id="WP_322467513.1">
    <property type="nucleotide sequence ID" value="NZ_JAXOJX010000053.1"/>
</dbReference>
<reference evidence="2 3" key="1">
    <citation type="submission" date="2023-11" db="EMBL/GenBank/DDBJ databases">
        <title>Draft genome of Azohydromonas lata strain H1 (DSM1123), a polyhydroxyalkanoate producer.</title>
        <authorList>
            <person name="Traversa D."/>
            <person name="D'Addabbo P."/>
            <person name="Pazzani C."/>
            <person name="Manzari C."/>
            <person name="Chiara M."/>
            <person name="Scrascia M."/>
        </authorList>
    </citation>
    <scope>NUCLEOTIDE SEQUENCE [LARGE SCALE GENOMIC DNA]</scope>
    <source>
        <strain evidence="2 3">H1</strain>
    </source>
</reference>
<dbReference type="PIRSF" id="PIRSF017082">
    <property type="entry name" value="YflP"/>
    <property type="match status" value="1"/>
</dbReference>
<dbReference type="EMBL" id="JAXOJX010000053">
    <property type="protein sequence ID" value="MDZ5459897.1"/>
    <property type="molecule type" value="Genomic_DNA"/>
</dbReference>
<dbReference type="InterPro" id="IPR042100">
    <property type="entry name" value="Bug_dom1"/>
</dbReference>
<gene>
    <name evidence="2" type="ORF">SM757_25265</name>
</gene>
<protein>
    <submittedName>
        <fullName evidence="2">Tripartite tricarboxylate transporter substrate binding protein</fullName>
    </submittedName>
</protein>
<name>A0ABU5ILX4_9BURK</name>
<dbReference type="Gene3D" id="3.40.190.150">
    <property type="entry name" value="Bordetella uptake gene, domain 1"/>
    <property type="match status" value="1"/>
</dbReference>
<dbReference type="SUPFAM" id="SSF53850">
    <property type="entry name" value="Periplasmic binding protein-like II"/>
    <property type="match status" value="1"/>
</dbReference>
<dbReference type="Pfam" id="PF03401">
    <property type="entry name" value="TctC"/>
    <property type="match status" value="1"/>
</dbReference>
<dbReference type="InterPro" id="IPR005064">
    <property type="entry name" value="BUG"/>
</dbReference>
<dbReference type="PANTHER" id="PTHR42928:SF5">
    <property type="entry name" value="BLR1237 PROTEIN"/>
    <property type="match status" value="1"/>
</dbReference>
<dbReference type="Proteomes" id="UP001293718">
    <property type="component" value="Unassembled WGS sequence"/>
</dbReference>
<comment type="similarity">
    <text evidence="1">Belongs to the UPF0065 (bug) family.</text>
</comment>